<dbReference type="RefSeq" id="WP_092963593.1">
    <property type="nucleotide sequence ID" value="NZ_FOSQ01000031.1"/>
</dbReference>
<keyword evidence="4" id="KW-1185">Reference proteome</keyword>
<feature type="chain" id="PRO_5011762194" description="Glycine zipper" evidence="2">
    <location>
        <begin position="20"/>
        <end position="96"/>
    </location>
</feature>
<keyword evidence="1" id="KW-0812">Transmembrane</keyword>
<gene>
    <name evidence="3" type="ORF">SAMN02745775_1316</name>
</gene>
<sequence length="96" mass="9556">MMRILLLLAMLGLAVPAGAQTAAPTRYDVGSGVTITLPAVPRISAGHAAALTTGMFAGVVAGTVMINGGAVAAVVGAVAGAVLGNWYWTEHVEPQD</sequence>
<feature type="transmembrane region" description="Helical" evidence="1">
    <location>
        <begin position="43"/>
        <end position="62"/>
    </location>
</feature>
<dbReference type="EMBL" id="FOSQ01000031">
    <property type="protein sequence ID" value="SFL16359.1"/>
    <property type="molecule type" value="Genomic_DNA"/>
</dbReference>
<evidence type="ECO:0008006" key="5">
    <source>
        <dbReference type="Google" id="ProtNLM"/>
    </source>
</evidence>
<keyword evidence="1" id="KW-0472">Membrane</keyword>
<evidence type="ECO:0000256" key="1">
    <source>
        <dbReference type="SAM" id="Phobius"/>
    </source>
</evidence>
<protein>
    <recommendedName>
        <fullName evidence="5">Glycine zipper</fullName>
    </recommendedName>
</protein>
<feature type="signal peptide" evidence="2">
    <location>
        <begin position="1"/>
        <end position="19"/>
    </location>
</feature>
<name>A0A1I4FFW3_9PROT</name>
<reference evidence="3 4" key="1">
    <citation type="submission" date="2016-10" db="EMBL/GenBank/DDBJ databases">
        <authorList>
            <person name="de Groot N.N."/>
        </authorList>
    </citation>
    <scope>NUCLEOTIDE SEQUENCE [LARGE SCALE GENOMIC DNA]</scope>
    <source>
        <strain evidence="3 4">DSM 19981</strain>
    </source>
</reference>
<evidence type="ECO:0000313" key="3">
    <source>
        <dbReference type="EMBL" id="SFL16359.1"/>
    </source>
</evidence>
<feature type="transmembrane region" description="Helical" evidence="1">
    <location>
        <begin position="69"/>
        <end position="88"/>
    </location>
</feature>
<accession>A0A1I4FFW3</accession>
<dbReference type="Proteomes" id="UP000199473">
    <property type="component" value="Unassembled WGS sequence"/>
</dbReference>
<evidence type="ECO:0000313" key="4">
    <source>
        <dbReference type="Proteomes" id="UP000199473"/>
    </source>
</evidence>
<keyword evidence="1" id="KW-1133">Transmembrane helix</keyword>
<organism evidence="3 4">
    <name type="scientific">Falsiroseomonas stagni DSM 19981</name>
    <dbReference type="NCBI Taxonomy" id="1123062"/>
    <lineage>
        <taxon>Bacteria</taxon>
        <taxon>Pseudomonadati</taxon>
        <taxon>Pseudomonadota</taxon>
        <taxon>Alphaproteobacteria</taxon>
        <taxon>Acetobacterales</taxon>
        <taxon>Roseomonadaceae</taxon>
        <taxon>Falsiroseomonas</taxon>
    </lineage>
</organism>
<dbReference type="AlphaFoldDB" id="A0A1I4FFW3"/>
<evidence type="ECO:0000256" key="2">
    <source>
        <dbReference type="SAM" id="SignalP"/>
    </source>
</evidence>
<proteinExistence type="predicted"/>
<dbReference type="STRING" id="1123062.SAMN02745775_1316"/>
<keyword evidence="2" id="KW-0732">Signal</keyword>